<evidence type="ECO:0000256" key="3">
    <source>
        <dbReference type="ARBA" id="ARBA00008684"/>
    </source>
</evidence>
<evidence type="ECO:0000256" key="14">
    <source>
        <dbReference type="ARBA" id="ARBA00022741"/>
    </source>
</evidence>
<protein>
    <recommendedName>
        <fullName evidence="5">non-specific serine/threonine protein kinase</fullName>
        <ecNumber evidence="5">2.7.11.1</ecNumber>
    </recommendedName>
</protein>
<evidence type="ECO:0000256" key="5">
    <source>
        <dbReference type="ARBA" id="ARBA00012513"/>
    </source>
</evidence>
<dbReference type="Proteomes" id="UP000323506">
    <property type="component" value="Chromosome D05"/>
</dbReference>
<dbReference type="InterPro" id="IPR000719">
    <property type="entry name" value="Prot_kinase_dom"/>
</dbReference>
<comment type="similarity">
    <text evidence="3">Belongs to the protein kinase superfamily. Ser/Thr protein kinase family.</text>
</comment>
<evidence type="ECO:0000256" key="7">
    <source>
        <dbReference type="ARBA" id="ARBA00022527"/>
    </source>
</evidence>
<dbReference type="GO" id="GO:0004674">
    <property type="term" value="F:protein serine/threonine kinase activity"/>
    <property type="evidence" value="ECO:0007669"/>
    <property type="project" value="UniProtKB-KW"/>
</dbReference>
<dbReference type="Pfam" id="PF08263">
    <property type="entry name" value="LRRNT_2"/>
    <property type="match status" value="1"/>
</dbReference>
<dbReference type="InterPro" id="IPR032675">
    <property type="entry name" value="LRR_dom_sf"/>
</dbReference>
<keyword evidence="13" id="KW-0677">Repeat</keyword>
<feature type="binding site" evidence="23">
    <location>
        <position position="772"/>
    </location>
    <ligand>
        <name>ATP</name>
        <dbReference type="ChEBI" id="CHEBI:30616"/>
    </ligand>
</feature>
<dbReference type="PROSITE" id="PS00107">
    <property type="entry name" value="PROTEIN_KINASE_ATP"/>
    <property type="match status" value="1"/>
</dbReference>
<comment type="catalytic activity">
    <reaction evidence="22">
        <text>L-seryl-[protein] + ATP = O-phospho-L-seryl-[protein] + ADP + H(+)</text>
        <dbReference type="Rhea" id="RHEA:17989"/>
        <dbReference type="Rhea" id="RHEA-COMP:9863"/>
        <dbReference type="Rhea" id="RHEA-COMP:11604"/>
        <dbReference type="ChEBI" id="CHEBI:15378"/>
        <dbReference type="ChEBI" id="CHEBI:29999"/>
        <dbReference type="ChEBI" id="CHEBI:30616"/>
        <dbReference type="ChEBI" id="CHEBI:83421"/>
        <dbReference type="ChEBI" id="CHEBI:456216"/>
        <dbReference type="EC" id="2.7.11.1"/>
    </reaction>
</comment>
<dbReference type="SUPFAM" id="SSF56112">
    <property type="entry name" value="Protein kinase-like (PK-like)"/>
    <property type="match status" value="1"/>
</dbReference>
<evidence type="ECO:0000256" key="10">
    <source>
        <dbReference type="ARBA" id="ARBA00022679"/>
    </source>
</evidence>
<feature type="transmembrane region" description="Helical" evidence="24">
    <location>
        <begin position="39"/>
        <end position="56"/>
    </location>
</feature>
<keyword evidence="18 24" id="KW-0472">Membrane</keyword>
<evidence type="ECO:0000256" key="9">
    <source>
        <dbReference type="ARBA" id="ARBA00022614"/>
    </source>
</evidence>
<dbReference type="InterPro" id="IPR011009">
    <property type="entry name" value="Kinase-like_dom_sf"/>
</dbReference>
<dbReference type="Pfam" id="PF00069">
    <property type="entry name" value="Pkinase"/>
    <property type="match status" value="1"/>
</dbReference>
<evidence type="ECO:0000256" key="15">
    <source>
        <dbReference type="ARBA" id="ARBA00022777"/>
    </source>
</evidence>
<evidence type="ECO:0000256" key="11">
    <source>
        <dbReference type="ARBA" id="ARBA00022692"/>
    </source>
</evidence>
<reference evidence="26 27" key="1">
    <citation type="submission" date="2019-06" db="EMBL/GenBank/DDBJ databases">
        <title>WGS assembly of Gossypium darwinii.</title>
        <authorList>
            <person name="Chen Z.J."/>
            <person name="Sreedasyam A."/>
            <person name="Ando A."/>
            <person name="Song Q."/>
            <person name="De L."/>
            <person name="Hulse-Kemp A."/>
            <person name="Ding M."/>
            <person name="Ye W."/>
            <person name="Kirkbride R."/>
            <person name="Jenkins J."/>
            <person name="Plott C."/>
            <person name="Lovell J."/>
            <person name="Lin Y.-M."/>
            <person name="Vaughn R."/>
            <person name="Liu B."/>
            <person name="Li W."/>
            <person name="Simpson S."/>
            <person name="Scheffler B."/>
            <person name="Saski C."/>
            <person name="Grover C."/>
            <person name="Hu G."/>
            <person name="Conover J."/>
            <person name="Carlson J."/>
            <person name="Shu S."/>
            <person name="Boston L."/>
            <person name="Williams M."/>
            <person name="Peterson D."/>
            <person name="Mcgee K."/>
            <person name="Jones D."/>
            <person name="Wendel J."/>
            <person name="Stelly D."/>
            <person name="Grimwood J."/>
            <person name="Schmutz J."/>
        </authorList>
    </citation>
    <scope>NUCLEOTIDE SEQUENCE [LARGE SCALE GENOMIC DNA]</scope>
    <source>
        <strain evidence="26">1808015.09</strain>
    </source>
</reference>
<keyword evidence="11 24" id="KW-0812">Transmembrane</keyword>
<evidence type="ECO:0000256" key="23">
    <source>
        <dbReference type="PROSITE-ProRule" id="PRU10141"/>
    </source>
</evidence>
<keyword evidence="20" id="KW-0325">Glycoprotein</keyword>
<evidence type="ECO:0000256" key="21">
    <source>
        <dbReference type="ARBA" id="ARBA00047899"/>
    </source>
</evidence>
<dbReference type="AlphaFoldDB" id="A0A5D2CQK4"/>
<keyword evidence="7" id="KW-0723">Serine/threonine-protein kinase</keyword>
<evidence type="ECO:0000256" key="18">
    <source>
        <dbReference type="ARBA" id="ARBA00023136"/>
    </source>
</evidence>
<feature type="transmembrane region" description="Helical" evidence="24">
    <location>
        <begin position="687"/>
        <end position="709"/>
    </location>
</feature>
<dbReference type="PROSITE" id="PS00108">
    <property type="entry name" value="PROTEIN_KINASE_ST"/>
    <property type="match status" value="1"/>
</dbReference>
<dbReference type="GO" id="GO:0005524">
    <property type="term" value="F:ATP binding"/>
    <property type="evidence" value="ECO:0007669"/>
    <property type="project" value="UniProtKB-UniRule"/>
</dbReference>
<evidence type="ECO:0000256" key="19">
    <source>
        <dbReference type="ARBA" id="ARBA00023170"/>
    </source>
</evidence>
<keyword evidence="15" id="KW-0418">Kinase</keyword>
<dbReference type="EC" id="2.7.11.1" evidence="5"/>
<keyword evidence="27" id="KW-1185">Reference proteome</keyword>
<dbReference type="EMBL" id="CM017705">
    <property type="protein sequence ID" value="TYG71927.1"/>
    <property type="molecule type" value="Genomic_DNA"/>
</dbReference>
<dbReference type="InterPro" id="IPR001611">
    <property type="entry name" value="Leu-rich_rpt"/>
</dbReference>
<evidence type="ECO:0000256" key="2">
    <source>
        <dbReference type="ARBA" id="ARBA00004479"/>
    </source>
</evidence>
<dbReference type="Pfam" id="PF13855">
    <property type="entry name" value="LRR_8"/>
    <property type="match status" value="2"/>
</dbReference>
<keyword evidence="19" id="KW-0675">Receptor</keyword>
<evidence type="ECO:0000313" key="26">
    <source>
        <dbReference type="EMBL" id="TYG71927.1"/>
    </source>
</evidence>
<dbReference type="Gene3D" id="3.80.10.10">
    <property type="entry name" value="Ribonuclease Inhibitor"/>
    <property type="match status" value="4"/>
</dbReference>
<evidence type="ECO:0000256" key="6">
    <source>
        <dbReference type="ARBA" id="ARBA00022475"/>
    </source>
</evidence>
<sequence>MRYQLNLHYFFTYCHPNLLISLRILYFPLEMEIFSLKNQWINLLFIVIFTLLSISSKPATWALRSNENDMLALLSLKDGLVGDSHGVLTSWNASFHCCQWQGVQCGRRHQRVVSLNMSGLSLAGFISPAIGNLTFLREVDFSHNKLQGSIPREVGHLKRLVYLSLEFNHLNGEIPEELSNCSNLQEIAFTANNITGEIPVSLGDMKNLISLHLAYNLLIGGIPASLGNISTLKVLSLQHNKLKGTIPSSLGKLSNLEYMYIGINKLSGSVPPVHNFSSLLVLDASENQLSGNLPPEIGCTCPNLEAIFIGLNQLTGEIPRSIPNISSLELFDIALNGFTGSVPEKMGNLRNLLVLTISGNCLGSGKPGDLSFLSSLSNCSRLQSLGINYNNLYGVIPDSIANFSIWIEELLMGDNQIIGRIPQGIGNLINLDLMEMKGTFIAGEIPISIGNLRNLEGLYLGFNHLSGKIPSSIGNLSRLSDLDLSNNKFAGAIPLSLKQCTNLQKLDLSTNNLNGSIPYQLFGAFERLIYLNLSHNSFTGSLPSDMRNMKNLVEFYVHNNNFHGEIPLTLGESLELTTLFMQKNSFHGTIPQSFASLRALENIDLSNNNLSGTIPPELQKLPFLVRLNLSFNQLEGAVPKKGVFKNATGFSFFGNKNLCGGIPKLQLPKCFSEKPKEKGKVLSTKTIIAIIISILLGSILVVLLVYHSLRHKARRGTFMPSSLFDNGCLRLSYKELLECTHGFASSNLIGTGSFGSVYKGVIYQHEKPVAVKVLNLRNHGAARSFIAECKALRKIRHRNLLKIITSCSSIDYQGNEFKALVFEFMPNGSLESWLHEQHDQSRYLNFAQRLDIAIDMANAIDYLHHGCEMMIVHCDLKPSNVLLDDDMVAHVADFGLAKLLSTVTSNIGSDQTSSSVIKGTIGYVAPEYGMCGSFSPECDIYSYGIMLLEMITGRRPTCDLFHDDLSLHNFCKMALQEGLKEIFDVRLVEEIGVNRKRIRNKPNMEAEIWECFVSFTKIGVSCSTEVATERLRIRDAIIELHATKARLLRTGFYGRDNR</sequence>
<keyword evidence="6" id="KW-1003">Cell membrane</keyword>
<evidence type="ECO:0000256" key="17">
    <source>
        <dbReference type="ARBA" id="ARBA00022989"/>
    </source>
</evidence>
<dbReference type="SMART" id="SM00369">
    <property type="entry name" value="LRR_TYP"/>
    <property type="match status" value="9"/>
</dbReference>
<keyword evidence="12" id="KW-0732">Signal</keyword>
<dbReference type="PANTHER" id="PTHR48053:SF162">
    <property type="entry name" value="LRR RECEPTOR-LIKE KINASE"/>
    <property type="match status" value="1"/>
</dbReference>
<dbReference type="FunFam" id="3.80.10.10:FF:000129">
    <property type="entry name" value="Leucine-rich repeat receptor-like kinase"/>
    <property type="match status" value="1"/>
</dbReference>
<dbReference type="FunFam" id="3.80.10.10:FF:000299">
    <property type="entry name" value="Piriformospora indica-insensitive protein 2"/>
    <property type="match status" value="1"/>
</dbReference>
<dbReference type="InterPro" id="IPR055414">
    <property type="entry name" value="LRR_R13L4/SHOC2-like"/>
</dbReference>
<keyword evidence="10" id="KW-0808">Transferase</keyword>
<dbReference type="Gene3D" id="1.10.510.10">
    <property type="entry name" value="Transferase(Phosphotransferase) domain 1"/>
    <property type="match status" value="1"/>
</dbReference>
<name>A0A5D2CQK4_GOSDA</name>
<dbReference type="FunFam" id="1.10.510.10:FF:000358">
    <property type="entry name" value="Putative leucine-rich repeat receptor-like serine/threonine-protein kinase"/>
    <property type="match status" value="1"/>
</dbReference>
<dbReference type="InterPro" id="IPR013210">
    <property type="entry name" value="LRR_N_plant-typ"/>
</dbReference>
<keyword evidence="14 23" id="KW-0547">Nucleotide-binding</keyword>
<evidence type="ECO:0000256" key="20">
    <source>
        <dbReference type="ARBA" id="ARBA00023180"/>
    </source>
</evidence>
<dbReference type="FunFam" id="3.30.200.20:FF:000432">
    <property type="entry name" value="LRR receptor-like serine/threonine-protein kinase EFR"/>
    <property type="match status" value="1"/>
</dbReference>
<dbReference type="PANTHER" id="PTHR48053">
    <property type="entry name" value="LEUCINE RICH REPEAT FAMILY PROTEIN, EXPRESSED"/>
    <property type="match status" value="1"/>
</dbReference>
<feature type="transmembrane region" description="Helical" evidence="24">
    <location>
        <begin position="7"/>
        <end position="27"/>
    </location>
</feature>
<evidence type="ECO:0000256" key="22">
    <source>
        <dbReference type="ARBA" id="ARBA00048679"/>
    </source>
</evidence>
<dbReference type="FunFam" id="3.80.10.10:FF:000288">
    <property type="entry name" value="LRR receptor-like serine/threonine-protein kinase EFR"/>
    <property type="match status" value="1"/>
</dbReference>
<evidence type="ECO:0000256" key="13">
    <source>
        <dbReference type="ARBA" id="ARBA00022737"/>
    </source>
</evidence>
<dbReference type="Pfam" id="PF00560">
    <property type="entry name" value="LRR_1"/>
    <property type="match status" value="2"/>
</dbReference>
<dbReference type="GO" id="GO:0005886">
    <property type="term" value="C:plasma membrane"/>
    <property type="evidence" value="ECO:0007669"/>
    <property type="project" value="UniProtKB-SubCell"/>
</dbReference>
<dbReference type="SMART" id="SM00220">
    <property type="entry name" value="S_TKc"/>
    <property type="match status" value="1"/>
</dbReference>
<keyword evidence="9" id="KW-0433">Leucine-rich repeat</keyword>
<dbReference type="InterPro" id="IPR003591">
    <property type="entry name" value="Leu-rich_rpt_typical-subtyp"/>
</dbReference>
<dbReference type="InterPro" id="IPR017441">
    <property type="entry name" value="Protein_kinase_ATP_BS"/>
</dbReference>
<evidence type="ECO:0000259" key="25">
    <source>
        <dbReference type="PROSITE" id="PS50011"/>
    </source>
</evidence>
<evidence type="ECO:0000256" key="16">
    <source>
        <dbReference type="ARBA" id="ARBA00022840"/>
    </source>
</evidence>
<evidence type="ECO:0000256" key="1">
    <source>
        <dbReference type="ARBA" id="ARBA00004162"/>
    </source>
</evidence>
<dbReference type="InterPro" id="IPR008271">
    <property type="entry name" value="Ser/Thr_kinase_AS"/>
</dbReference>
<dbReference type="Gene3D" id="3.30.200.20">
    <property type="entry name" value="Phosphorylase Kinase, domain 1"/>
    <property type="match status" value="1"/>
</dbReference>
<keyword evidence="16 23" id="KW-0067">ATP-binding</keyword>
<dbReference type="FunFam" id="3.80.10.10:FF:000041">
    <property type="entry name" value="LRR receptor-like serine/threonine-protein kinase ERECTA"/>
    <property type="match status" value="1"/>
</dbReference>
<keyword evidence="17 24" id="KW-1133">Transmembrane helix</keyword>
<evidence type="ECO:0000256" key="12">
    <source>
        <dbReference type="ARBA" id="ARBA00022729"/>
    </source>
</evidence>
<evidence type="ECO:0000313" key="27">
    <source>
        <dbReference type="Proteomes" id="UP000323506"/>
    </source>
</evidence>
<dbReference type="InterPro" id="IPR051716">
    <property type="entry name" value="Plant_RL_S/T_kinase"/>
</dbReference>
<organism evidence="26 27">
    <name type="scientific">Gossypium darwinii</name>
    <name type="common">Darwin's cotton</name>
    <name type="synonym">Gossypium barbadense var. darwinii</name>
    <dbReference type="NCBI Taxonomy" id="34276"/>
    <lineage>
        <taxon>Eukaryota</taxon>
        <taxon>Viridiplantae</taxon>
        <taxon>Streptophyta</taxon>
        <taxon>Embryophyta</taxon>
        <taxon>Tracheophyta</taxon>
        <taxon>Spermatophyta</taxon>
        <taxon>Magnoliopsida</taxon>
        <taxon>eudicotyledons</taxon>
        <taxon>Gunneridae</taxon>
        <taxon>Pentapetalae</taxon>
        <taxon>rosids</taxon>
        <taxon>malvids</taxon>
        <taxon>Malvales</taxon>
        <taxon>Malvaceae</taxon>
        <taxon>Malvoideae</taxon>
        <taxon>Gossypium</taxon>
    </lineage>
</organism>
<comment type="subcellular location">
    <subcellularLocation>
        <location evidence="1">Cell membrane</location>
        <topology evidence="1">Single-pass membrane protein</topology>
    </subcellularLocation>
    <subcellularLocation>
        <location evidence="2">Membrane</location>
        <topology evidence="2">Single-pass type I membrane protein</topology>
    </subcellularLocation>
</comment>
<dbReference type="PROSITE" id="PS50011">
    <property type="entry name" value="PROTEIN_KINASE_DOM"/>
    <property type="match status" value="1"/>
</dbReference>
<comment type="similarity">
    <text evidence="4">Belongs to the RLP family.</text>
</comment>
<gene>
    <name evidence="26" type="ORF">ES288_D05G438400v1</name>
</gene>
<dbReference type="Pfam" id="PF23598">
    <property type="entry name" value="LRR_14"/>
    <property type="match status" value="1"/>
</dbReference>
<evidence type="ECO:0000256" key="4">
    <source>
        <dbReference type="ARBA" id="ARBA00009592"/>
    </source>
</evidence>
<accession>A0A5D2CQK4</accession>
<evidence type="ECO:0000256" key="24">
    <source>
        <dbReference type="SAM" id="Phobius"/>
    </source>
</evidence>
<comment type="catalytic activity">
    <reaction evidence="21">
        <text>L-threonyl-[protein] + ATP = O-phospho-L-threonyl-[protein] + ADP + H(+)</text>
        <dbReference type="Rhea" id="RHEA:46608"/>
        <dbReference type="Rhea" id="RHEA-COMP:11060"/>
        <dbReference type="Rhea" id="RHEA-COMP:11605"/>
        <dbReference type="ChEBI" id="CHEBI:15378"/>
        <dbReference type="ChEBI" id="CHEBI:30013"/>
        <dbReference type="ChEBI" id="CHEBI:30616"/>
        <dbReference type="ChEBI" id="CHEBI:61977"/>
        <dbReference type="ChEBI" id="CHEBI:456216"/>
        <dbReference type="EC" id="2.7.11.1"/>
    </reaction>
</comment>
<dbReference type="SUPFAM" id="SSF52058">
    <property type="entry name" value="L domain-like"/>
    <property type="match status" value="2"/>
</dbReference>
<proteinExistence type="inferred from homology"/>
<keyword evidence="8" id="KW-0597">Phosphoprotein</keyword>
<evidence type="ECO:0000256" key="8">
    <source>
        <dbReference type="ARBA" id="ARBA00022553"/>
    </source>
</evidence>
<feature type="domain" description="Protein kinase" evidence="25">
    <location>
        <begin position="743"/>
        <end position="1013"/>
    </location>
</feature>